<dbReference type="SUPFAM" id="SSF109797">
    <property type="entry name" value="Bacteriocin immunity protein-like"/>
    <property type="match status" value="1"/>
</dbReference>
<dbReference type="Proteomes" id="UP000006227">
    <property type="component" value="Unassembled WGS sequence"/>
</dbReference>
<dbReference type="Gene3D" id="1.20.1440.50">
    <property type="entry name" value="Ta0600-like"/>
    <property type="match status" value="1"/>
</dbReference>
<dbReference type="GO" id="GO:0030153">
    <property type="term" value="P:bacteriocin immunity"/>
    <property type="evidence" value="ECO:0007669"/>
    <property type="project" value="UniProtKB-KW"/>
</dbReference>
<proteinExistence type="predicted"/>
<dbReference type="InterPro" id="IPR023130">
    <property type="entry name" value="Ta0600-like_sf"/>
</dbReference>
<dbReference type="InterPro" id="IPR015046">
    <property type="entry name" value="LciA_Immunity-like"/>
</dbReference>
<evidence type="ECO:0000256" key="1">
    <source>
        <dbReference type="ARBA" id="ARBA00023025"/>
    </source>
</evidence>
<evidence type="ECO:0000313" key="3">
    <source>
        <dbReference type="Proteomes" id="UP000006227"/>
    </source>
</evidence>
<comment type="caution">
    <text evidence="2">The sequence shown here is derived from an EMBL/GenBank/DDBJ whole genome shotgun (WGS) entry which is preliminary data.</text>
</comment>
<sequence length="87" mass="9889">MLDIIDVLAQVYRKLPETKNPQALLNRLVNYIRSVALAGRIHFPTNEEKLIADIGILGQRAGLNGVYMADYSAKSQFYSIFEEIPRH</sequence>
<dbReference type="PATRIC" id="fig|1029822.3.peg.1441"/>
<protein>
    <submittedName>
        <fullName evidence="2">Bacteriocin immunity protein</fullName>
    </submittedName>
</protein>
<organism evidence="2 3">
    <name type="scientific">Ligilactobacillus salivarius NIAS840</name>
    <dbReference type="NCBI Taxonomy" id="1029822"/>
    <lineage>
        <taxon>Bacteria</taxon>
        <taxon>Bacillati</taxon>
        <taxon>Bacillota</taxon>
        <taxon>Bacilli</taxon>
        <taxon>Lactobacillales</taxon>
        <taxon>Lactobacillaceae</taxon>
        <taxon>Ligilactobacillus</taxon>
    </lineage>
</organism>
<name>F5VC90_9LACO</name>
<dbReference type="EMBL" id="AFMN01000001">
    <property type="protein sequence ID" value="EGL99716.1"/>
    <property type="molecule type" value="Genomic_DNA"/>
</dbReference>
<keyword evidence="1" id="KW-0079">Bacteriocin immunity</keyword>
<dbReference type="Pfam" id="PF08951">
    <property type="entry name" value="EntA_Immun"/>
    <property type="match status" value="1"/>
</dbReference>
<accession>F5VC90</accession>
<gene>
    <name evidence="2" type="ORF">NIAS840_01446</name>
</gene>
<dbReference type="AlphaFoldDB" id="F5VC90"/>
<reference evidence="2 3" key="1">
    <citation type="journal article" date="2011" name="J. Bacteriol.">
        <title>Genome Sequence of Lactobacillus salivarius NIAS840, Isolated from Chicken Intestine.</title>
        <authorList>
            <person name="Ham J.S."/>
            <person name="Kim H.W."/>
            <person name="Seol K.H."/>
            <person name="Jang A."/>
            <person name="Jeong S.G."/>
            <person name="Oh M.H."/>
            <person name="Kim D.H."/>
            <person name="Kang D.K."/>
            <person name="Kim G.B."/>
            <person name="Cha C.J."/>
        </authorList>
    </citation>
    <scope>NUCLEOTIDE SEQUENCE [LARGE SCALE GENOMIC DNA]</scope>
    <source>
        <strain evidence="2 3">NIAS840</strain>
    </source>
</reference>
<evidence type="ECO:0000313" key="2">
    <source>
        <dbReference type="EMBL" id="EGL99716.1"/>
    </source>
</evidence>